<dbReference type="InterPro" id="IPR021094">
    <property type="entry name" value="NPR1/NIM1-like_C"/>
</dbReference>
<feature type="compositionally biased region" description="Basic residues" evidence="1">
    <location>
        <begin position="42"/>
        <end position="54"/>
    </location>
</feature>
<feature type="region of interest" description="Disordered" evidence="1">
    <location>
        <begin position="22"/>
        <end position="54"/>
    </location>
</feature>
<proteinExistence type="predicted"/>
<reference evidence="3" key="1">
    <citation type="submission" date="2014-09" db="EMBL/GenBank/DDBJ databases">
        <authorList>
            <person name="Magalhaes I.L.F."/>
            <person name="Oliveira U."/>
            <person name="Santos F.R."/>
            <person name="Vidigal T.H.D.A."/>
            <person name="Brescovit A.D."/>
            <person name="Santos A.J."/>
        </authorList>
    </citation>
    <scope>NUCLEOTIDE SEQUENCE</scope>
    <source>
        <tissue evidence="3">Shoot tissue taken approximately 20 cm above the soil surface</tissue>
    </source>
</reference>
<feature type="compositionally biased region" description="Low complexity" evidence="1">
    <location>
        <begin position="22"/>
        <end position="32"/>
    </location>
</feature>
<feature type="domain" description="NPR1/NIM1-like C-terminal" evidence="2">
    <location>
        <begin position="1"/>
        <end position="32"/>
    </location>
</feature>
<organism evidence="3">
    <name type="scientific">Arundo donax</name>
    <name type="common">Giant reed</name>
    <name type="synonym">Donax arundinaceus</name>
    <dbReference type="NCBI Taxonomy" id="35708"/>
    <lineage>
        <taxon>Eukaryota</taxon>
        <taxon>Viridiplantae</taxon>
        <taxon>Streptophyta</taxon>
        <taxon>Embryophyta</taxon>
        <taxon>Tracheophyta</taxon>
        <taxon>Spermatophyta</taxon>
        <taxon>Magnoliopsida</taxon>
        <taxon>Liliopsida</taxon>
        <taxon>Poales</taxon>
        <taxon>Poaceae</taxon>
        <taxon>PACMAD clade</taxon>
        <taxon>Arundinoideae</taxon>
        <taxon>Arundineae</taxon>
        <taxon>Arundo</taxon>
    </lineage>
</organism>
<evidence type="ECO:0000256" key="1">
    <source>
        <dbReference type="SAM" id="MobiDB-lite"/>
    </source>
</evidence>
<dbReference type="EMBL" id="GBRH01197284">
    <property type="protein sequence ID" value="JAE00612.1"/>
    <property type="molecule type" value="Transcribed_RNA"/>
</dbReference>
<sequence length="54" mass="6024">MRFSELKEDVRKAFTKDKAAVAAIASSASSSSPPKYEGRGRQSNRKTKSSRQYQ</sequence>
<evidence type="ECO:0000313" key="3">
    <source>
        <dbReference type="EMBL" id="JAE00612.1"/>
    </source>
</evidence>
<name>A0A0A9EKM3_ARUDO</name>
<dbReference type="AlphaFoldDB" id="A0A0A9EKM3"/>
<evidence type="ECO:0000259" key="2">
    <source>
        <dbReference type="Pfam" id="PF12313"/>
    </source>
</evidence>
<reference evidence="3" key="2">
    <citation type="journal article" date="2015" name="Data Brief">
        <title>Shoot transcriptome of the giant reed, Arundo donax.</title>
        <authorList>
            <person name="Barrero R.A."/>
            <person name="Guerrero F.D."/>
            <person name="Moolhuijzen P."/>
            <person name="Goolsby J.A."/>
            <person name="Tidwell J."/>
            <person name="Bellgard S.E."/>
            <person name="Bellgard M.I."/>
        </authorList>
    </citation>
    <scope>NUCLEOTIDE SEQUENCE</scope>
    <source>
        <tissue evidence="3">Shoot tissue taken approximately 20 cm above the soil surface</tissue>
    </source>
</reference>
<protein>
    <recommendedName>
        <fullName evidence="2">NPR1/NIM1-like C-terminal domain-containing protein</fullName>
    </recommendedName>
</protein>
<dbReference type="Pfam" id="PF12313">
    <property type="entry name" value="NPR1_like_C"/>
    <property type="match status" value="1"/>
</dbReference>
<accession>A0A0A9EKM3</accession>